<evidence type="ECO:0000259" key="7">
    <source>
        <dbReference type="Pfam" id="PF00127"/>
    </source>
</evidence>
<accession>A0AB74ULS0</accession>
<name>A0AB74ULS0_9GAMM</name>
<evidence type="ECO:0000256" key="2">
    <source>
        <dbReference type="ARBA" id="ARBA00022723"/>
    </source>
</evidence>
<gene>
    <name evidence="8" type="primary">azu</name>
    <name evidence="8" type="ORF">ACFYG5_11850</name>
</gene>
<dbReference type="EMBL" id="CP170721">
    <property type="protein sequence ID" value="XIA17260.1"/>
    <property type="molecule type" value="Genomic_DNA"/>
</dbReference>
<feature type="signal peptide" evidence="6">
    <location>
        <begin position="1"/>
        <end position="20"/>
    </location>
</feature>
<evidence type="ECO:0000256" key="6">
    <source>
        <dbReference type="SAM" id="SignalP"/>
    </source>
</evidence>
<dbReference type="InterPro" id="IPR028871">
    <property type="entry name" value="BlueCu_1_BS"/>
</dbReference>
<dbReference type="NCBIfam" id="TIGR02695">
    <property type="entry name" value="azurin"/>
    <property type="match status" value="1"/>
</dbReference>
<dbReference type="PANTHER" id="PTHR38439">
    <property type="entry name" value="AURACYANIN-B"/>
    <property type="match status" value="1"/>
</dbReference>
<keyword evidence="6" id="KW-0732">Signal</keyword>
<evidence type="ECO:0000313" key="8">
    <source>
        <dbReference type="EMBL" id="XIA17260.1"/>
    </source>
</evidence>
<dbReference type="InterPro" id="IPR050845">
    <property type="entry name" value="Cu-binding_ET"/>
</dbReference>
<sequence>MNVKLSLLAAACALALAACSDNSSSPKAPESAPTPSATTAPGEAPVTMAPAPAATAGMAAAPAVSAMDTSKGAAVVTDCATEIEGSDAMQYNVSSIVVPSSCKDFKITLKHTGTMPVTAMGHDVVIARQSDLQAVDADGVAAGAAAGYVKEGDSRVIAHTKLIGGGETTSVSFPVSKIQSGGPYAFFCSFPGHSALMKGTISVQ</sequence>
<organism evidence="8">
    <name type="scientific">Rhodanobacter sp. FW102-FHT14D07</name>
    <dbReference type="NCBI Taxonomy" id="3351462"/>
    <lineage>
        <taxon>Bacteria</taxon>
        <taxon>Pseudomonadati</taxon>
        <taxon>Pseudomonadota</taxon>
        <taxon>Gammaproteobacteria</taxon>
        <taxon>Lysobacterales</taxon>
        <taxon>Rhodanobacteraceae</taxon>
        <taxon>Rhodanobacter</taxon>
    </lineage>
</organism>
<keyword evidence="4" id="KW-0186">Copper</keyword>
<dbReference type="Pfam" id="PF00127">
    <property type="entry name" value="Copper-bind"/>
    <property type="match status" value="1"/>
</dbReference>
<keyword evidence="1" id="KW-0813">Transport</keyword>
<dbReference type="PROSITE" id="PS51257">
    <property type="entry name" value="PROKAR_LIPOPROTEIN"/>
    <property type="match status" value="1"/>
</dbReference>
<keyword evidence="2" id="KW-0479">Metal-binding</keyword>
<feature type="region of interest" description="Disordered" evidence="5">
    <location>
        <begin position="23"/>
        <end position="48"/>
    </location>
</feature>
<dbReference type="RefSeq" id="WP_395116886.1">
    <property type="nucleotide sequence ID" value="NZ_CP170721.1"/>
</dbReference>
<evidence type="ECO:0000256" key="1">
    <source>
        <dbReference type="ARBA" id="ARBA00022448"/>
    </source>
</evidence>
<dbReference type="AlphaFoldDB" id="A0AB74ULS0"/>
<dbReference type="Gene3D" id="2.60.40.420">
    <property type="entry name" value="Cupredoxins - blue copper proteins"/>
    <property type="match status" value="1"/>
</dbReference>
<protein>
    <submittedName>
        <fullName evidence="8">Azurin</fullName>
    </submittedName>
</protein>
<dbReference type="PROSITE" id="PS00196">
    <property type="entry name" value="COPPER_BLUE"/>
    <property type="match status" value="1"/>
</dbReference>
<reference evidence="8" key="1">
    <citation type="submission" date="2024-10" db="EMBL/GenBank/DDBJ databases">
        <authorList>
            <person name="Lesea H.P."/>
            <person name="Kuehl J.V."/>
            <person name="Chandonia J.-M."/>
        </authorList>
    </citation>
    <scope>NUCLEOTIDE SEQUENCE</scope>
    <source>
        <strain evidence="8">FW102-FHT14D07</strain>
    </source>
</reference>
<feature type="chain" id="PRO_5044499216" evidence="6">
    <location>
        <begin position="21"/>
        <end position="204"/>
    </location>
</feature>
<evidence type="ECO:0000256" key="5">
    <source>
        <dbReference type="SAM" id="MobiDB-lite"/>
    </source>
</evidence>
<dbReference type="InterPro" id="IPR008972">
    <property type="entry name" value="Cupredoxin"/>
</dbReference>
<evidence type="ECO:0000256" key="3">
    <source>
        <dbReference type="ARBA" id="ARBA00022982"/>
    </source>
</evidence>
<dbReference type="GO" id="GO:0005507">
    <property type="term" value="F:copper ion binding"/>
    <property type="evidence" value="ECO:0007669"/>
    <property type="project" value="InterPro"/>
</dbReference>
<dbReference type="CDD" id="cd13922">
    <property type="entry name" value="Azurin"/>
    <property type="match status" value="1"/>
</dbReference>
<dbReference type="InterPro" id="IPR014068">
    <property type="entry name" value="Azurin"/>
</dbReference>
<feature type="domain" description="Blue (type 1) copper" evidence="7">
    <location>
        <begin position="78"/>
        <end position="204"/>
    </location>
</feature>
<keyword evidence="3" id="KW-0249">Electron transport</keyword>
<proteinExistence type="predicted"/>
<dbReference type="InterPro" id="IPR000923">
    <property type="entry name" value="BlueCu_1"/>
</dbReference>
<evidence type="ECO:0000256" key="4">
    <source>
        <dbReference type="ARBA" id="ARBA00023008"/>
    </source>
</evidence>
<dbReference type="PANTHER" id="PTHR38439:SF2">
    <property type="entry name" value="OUTER MEMBRANE PROTEIN H.8"/>
    <property type="match status" value="1"/>
</dbReference>
<dbReference type="GO" id="GO:0009055">
    <property type="term" value="F:electron transfer activity"/>
    <property type="evidence" value="ECO:0007669"/>
    <property type="project" value="InterPro"/>
</dbReference>
<dbReference type="SUPFAM" id="SSF49503">
    <property type="entry name" value="Cupredoxins"/>
    <property type="match status" value="1"/>
</dbReference>